<comment type="subcellular location">
    <subcellularLocation>
        <location evidence="1">Nucleus</location>
    </subcellularLocation>
</comment>
<evidence type="ECO:0000256" key="6">
    <source>
        <dbReference type="SAM" id="MobiDB-lite"/>
    </source>
</evidence>
<keyword evidence="3" id="KW-0235">DNA replication</keyword>
<dbReference type="GO" id="GO:0031261">
    <property type="term" value="C:DNA replication preinitiation complex"/>
    <property type="evidence" value="ECO:0007669"/>
    <property type="project" value="TreeGrafter"/>
</dbReference>
<dbReference type="Pfam" id="PF02724">
    <property type="entry name" value="CDC45"/>
    <property type="match status" value="1"/>
</dbReference>
<reference evidence="7" key="1">
    <citation type="journal article" date="2024" name="Gigascience">
        <title>Chromosome-level genome of the poultry shaft louse Menopon gallinae provides insight into the host-switching and adaptive evolution of parasitic lice.</title>
        <authorList>
            <person name="Xu Y."/>
            <person name="Ma L."/>
            <person name="Liu S."/>
            <person name="Liang Y."/>
            <person name="Liu Q."/>
            <person name="He Z."/>
            <person name="Tian L."/>
            <person name="Duan Y."/>
            <person name="Cai W."/>
            <person name="Li H."/>
            <person name="Song F."/>
        </authorList>
    </citation>
    <scope>NUCLEOTIDE SEQUENCE</scope>
    <source>
        <strain evidence="7">Cailab_2023a</strain>
    </source>
</reference>
<proteinExistence type="inferred from homology"/>
<comment type="similarity">
    <text evidence="2">Belongs to the CDC45 family.</text>
</comment>
<dbReference type="PANTHER" id="PTHR10507:SF0">
    <property type="entry name" value="CELL DIVISION CONTROL PROTEIN 45 HOMOLOG"/>
    <property type="match status" value="1"/>
</dbReference>
<organism evidence="7">
    <name type="scientific">Menopon gallinae</name>
    <name type="common">poultry shaft louse</name>
    <dbReference type="NCBI Taxonomy" id="328185"/>
    <lineage>
        <taxon>Eukaryota</taxon>
        <taxon>Metazoa</taxon>
        <taxon>Ecdysozoa</taxon>
        <taxon>Arthropoda</taxon>
        <taxon>Hexapoda</taxon>
        <taxon>Insecta</taxon>
        <taxon>Pterygota</taxon>
        <taxon>Neoptera</taxon>
        <taxon>Paraneoptera</taxon>
        <taxon>Psocodea</taxon>
        <taxon>Troctomorpha</taxon>
        <taxon>Phthiraptera</taxon>
        <taxon>Amblycera</taxon>
        <taxon>Menoponidae</taxon>
        <taxon>Menopon</taxon>
    </lineage>
</organism>
<dbReference type="GO" id="GO:0003688">
    <property type="term" value="F:DNA replication origin binding"/>
    <property type="evidence" value="ECO:0007669"/>
    <property type="project" value="TreeGrafter"/>
</dbReference>
<feature type="compositionally biased region" description="Acidic residues" evidence="6">
    <location>
        <begin position="135"/>
        <end position="157"/>
    </location>
</feature>
<dbReference type="SUPFAM" id="SSF64182">
    <property type="entry name" value="DHH phosphoesterases"/>
    <property type="match status" value="1"/>
</dbReference>
<dbReference type="GO" id="GO:0000727">
    <property type="term" value="P:double-strand break repair via break-induced replication"/>
    <property type="evidence" value="ECO:0007669"/>
    <property type="project" value="TreeGrafter"/>
</dbReference>
<evidence type="ECO:0000256" key="1">
    <source>
        <dbReference type="ARBA" id="ARBA00004123"/>
    </source>
</evidence>
<feature type="region of interest" description="Disordered" evidence="6">
    <location>
        <begin position="135"/>
        <end position="172"/>
    </location>
</feature>
<dbReference type="AlphaFoldDB" id="A0AAW2HC84"/>
<name>A0AAW2HC84_9NEOP</name>
<dbReference type="InterPro" id="IPR003874">
    <property type="entry name" value="CDC45"/>
</dbReference>
<feature type="compositionally biased region" description="Basic residues" evidence="6">
    <location>
        <begin position="163"/>
        <end position="172"/>
    </location>
</feature>
<accession>A0AAW2HC84</accession>
<dbReference type="InterPro" id="IPR038763">
    <property type="entry name" value="DHH_sf"/>
</dbReference>
<keyword evidence="4" id="KW-0539">Nucleus</keyword>
<evidence type="ECO:0008006" key="8">
    <source>
        <dbReference type="Google" id="ProtNLM"/>
    </source>
</evidence>
<evidence type="ECO:0000256" key="2">
    <source>
        <dbReference type="ARBA" id="ARBA00010727"/>
    </source>
</evidence>
<dbReference type="EMBL" id="JARGDH010000005">
    <property type="protein sequence ID" value="KAL0267291.1"/>
    <property type="molecule type" value="Genomic_DNA"/>
</dbReference>
<evidence type="ECO:0000256" key="4">
    <source>
        <dbReference type="ARBA" id="ARBA00023242"/>
    </source>
</evidence>
<evidence type="ECO:0000256" key="3">
    <source>
        <dbReference type="ARBA" id="ARBA00022705"/>
    </source>
</evidence>
<keyword evidence="5" id="KW-0131">Cell cycle</keyword>
<gene>
    <name evidence="7" type="ORF">PYX00_009606</name>
</gene>
<dbReference type="GO" id="GO:0003682">
    <property type="term" value="F:chromatin binding"/>
    <property type="evidence" value="ECO:0007669"/>
    <property type="project" value="TreeGrafter"/>
</dbReference>
<protein>
    <recommendedName>
        <fullName evidence="8">Cell division control protein 45 homolog</fullName>
    </recommendedName>
</protein>
<dbReference type="GO" id="GO:1902977">
    <property type="term" value="P:mitotic DNA replication preinitiation complex assembly"/>
    <property type="evidence" value="ECO:0007669"/>
    <property type="project" value="TreeGrafter"/>
</dbReference>
<dbReference type="GO" id="GO:0006270">
    <property type="term" value="P:DNA replication initiation"/>
    <property type="evidence" value="ECO:0007669"/>
    <property type="project" value="InterPro"/>
</dbReference>
<sequence>MIVHDLKDFYSEIKGKRVLIVVNYDIDAICACKILQTLFKTDYTLYTLVPVDVTSDLKLSVSENHLDEKYIIFINCGGTIDLVELLLPEEDITLFVLDSHRPLDVCNIYNPGQVKILSKIEQDIPAFTDIFTDDEEEESVDEESDDSENDYEDESEESGSRDAKRRRINGQSSVKKKKRREWEERRDMLLFQYMKCTFYGRSSALDLYELAWKMSKDNFDLLWYAIVGLSEQLLLRKIGESVYVKECGDVQNHIARLTHRSSQLNDEGRNTSVRIEFENDLRIALIRHWTVKASLTNSVYTATSLRLWTFQGEKRLHEMLAEIGIPLVQCNQKYTSMDLVFRKEFQKSFVELAKKYKLDKIEFVSFLMQHGFRAKYSATDFVYGLLALLQSYNDDRPKADCFLECLEALCRTKKEKLDQGIDLAKKLLTTTFKQVQNALEMKQIQNAGPFLYLVVQEGNADPTLCNHPYGILLLAEFAIRAFAESKGEKYKSLPLVISTPCIKDKSDVIAGEEEALCHITGVAPLKQDSNINFFGQAFRRASEKSLAPITDVYFDCSVIKLNIKDRPRFLDALAVLLTQ</sequence>
<dbReference type="GO" id="GO:0003697">
    <property type="term" value="F:single-stranded DNA binding"/>
    <property type="evidence" value="ECO:0007669"/>
    <property type="project" value="TreeGrafter"/>
</dbReference>
<evidence type="ECO:0000256" key="5">
    <source>
        <dbReference type="ARBA" id="ARBA00023306"/>
    </source>
</evidence>
<dbReference type="PANTHER" id="PTHR10507">
    <property type="entry name" value="CDC45-RELATED PROTEIN"/>
    <property type="match status" value="1"/>
</dbReference>
<evidence type="ECO:0000313" key="7">
    <source>
        <dbReference type="EMBL" id="KAL0267291.1"/>
    </source>
</evidence>
<comment type="caution">
    <text evidence="7">The sequence shown here is derived from an EMBL/GenBank/DDBJ whole genome shotgun (WGS) entry which is preliminary data.</text>
</comment>